<evidence type="ECO:0000256" key="2">
    <source>
        <dbReference type="ARBA" id="ARBA00022448"/>
    </source>
</evidence>
<evidence type="ECO:0000256" key="9">
    <source>
        <dbReference type="ARBA" id="ARBA00023214"/>
    </source>
</evidence>
<dbReference type="SUPFAM" id="SSF81340">
    <property type="entry name" value="Clc chloride channel"/>
    <property type="match status" value="1"/>
</dbReference>
<name>A0A9W3AYN3_BIOGL</name>
<sequence length="1056" mass="118170">MSFSSVLPEDEDFFRVPSYGDDTGGLRRRTYTTSVVRTSISRLAKQTPPVDDTVFAVKDDENFSLFAKGRDYEPAYVTHEYTQQEKDTLNAYESCDYLPSHSHIFKHWIKRQMISDLEIDRWIMMGLIGFSIGVVSFFLHQLIERIDHLKWRITKDLLDKEQLVEGWAYCSGYSMLFSIFSAFIVVFWRPSAGGSGMPEVTGFLNGTRVRGIFSVRTLIAKFLSCVTAIGCGMPIGPEGPMIHMGAIIGAGLSQLSGHLNKVKLTFFERFRNPEDKRNFITAGVAAGVSAAFGAPVGGLLFCMEEVSTFWSKTLAWQIFFCCIIATSTSDIFNSAFERFEFIGMFGEFRTSRYILFNVDEAVDINILMFIPSVVIGAIGGVLGSLFTIINLKIHRYRKRLLASITSTWLVRIIRLLEPALIMLIMSTFSVFLPMAFSCVPFTCMKGESGILSEYCVNDTLNKYDSHFVEENIFHTCGVGTYYLDNTTFVYNGTYNELSLLIFSSKDEAMKTLYLRNSHRMFNYGPLFATLAIYFIMVCWSAGTSVAAGILVPMLMIGALYGRILGLVLVDIFGVHLDEDYLSWMDPGAFALIGSASFFGGVARLAPAITVIMMELTNDLKVLLPVMTAVMVAKWVGNLFTHPYFHALLELKCIPFLDQHPHVQIDETNVKLDLFSAEDIMAFPVLSFDIVEHVPKIAKVLLDYQHNGFPVIRRNKEGRRVCYGLVTRSDLLVILSHKNVMTDGPVEPMDENTVDLVSIGFDEMVKTKKDSEEITVKFLLQFVAEDSEYKNYYVDLTPYVNQSAMTIQTKFSLQRAYTLISALGLRHLIVVNHNNEVRGMITRKDLMGHHMVEVLSPILQRKPYFRGDSETDISEDKSGQRYRQRSRNSSTLAGSGDNYTASHFNASATRSNTKATGLTGSLNTNNASHLNGTATSPNTKVSSFVSQNTSVGIEIETLDNQRNNSETNPEEIGPKVRFLDVNSGNIQEDASPLQIIATENNSLQGSQPNLTFVKSENVLEILPPDDFHDPGLNFHGHDSAEFLEMGDTKVQCTDSNA</sequence>
<evidence type="ECO:0000256" key="1">
    <source>
        <dbReference type="ARBA" id="ARBA00004141"/>
    </source>
</evidence>
<feature type="compositionally biased region" description="Polar residues" evidence="12">
    <location>
        <begin position="886"/>
        <end position="903"/>
    </location>
</feature>
<dbReference type="InterPro" id="IPR014743">
    <property type="entry name" value="Cl-channel_core"/>
</dbReference>
<keyword evidence="3 11" id="KW-0812">Transmembrane</keyword>
<dbReference type="InterPro" id="IPR046342">
    <property type="entry name" value="CBS_dom_sf"/>
</dbReference>
<keyword evidence="5 11" id="KW-1133">Transmembrane helix</keyword>
<dbReference type="PROSITE" id="PS51371">
    <property type="entry name" value="CBS"/>
    <property type="match status" value="1"/>
</dbReference>
<dbReference type="GeneID" id="106077460"/>
<dbReference type="SMART" id="SM00116">
    <property type="entry name" value="CBS"/>
    <property type="match status" value="2"/>
</dbReference>
<dbReference type="Proteomes" id="UP001165740">
    <property type="component" value="Chromosome 7"/>
</dbReference>
<comment type="subcellular location">
    <subcellularLocation>
        <location evidence="1 11">Membrane</location>
        <topology evidence="1 11">Multi-pass membrane protein</topology>
    </subcellularLocation>
</comment>
<comment type="similarity">
    <text evidence="11">Belongs to the chloride channel (TC 2.A.49) family.</text>
</comment>
<dbReference type="OMA" id="RKDLMGH"/>
<dbReference type="InterPro" id="IPR001807">
    <property type="entry name" value="ClC"/>
</dbReference>
<dbReference type="SUPFAM" id="SSF54631">
    <property type="entry name" value="CBS-domain pair"/>
    <property type="match status" value="1"/>
</dbReference>
<evidence type="ECO:0000313" key="14">
    <source>
        <dbReference type="Proteomes" id="UP001165740"/>
    </source>
</evidence>
<protein>
    <recommendedName>
        <fullName evidence="11">Chloride channel protein</fullName>
    </recommendedName>
</protein>
<dbReference type="CDD" id="cd04591">
    <property type="entry name" value="CBS_pair_voltage-gated_CLC_euk_bac"/>
    <property type="match status" value="1"/>
</dbReference>
<feature type="domain" description="CBS" evidence="13">
    <location>
        <begin position="795"/>
        <end position="857"/>
    </location>
</feature>
<proteinExistence type="inferred from homology"/>
<feature type="compositionally biased region" description="Basic and acidic residues" evidence="12">
    <location>
        <begin position="865"/>
        <end position="878"/>
    </location>
</feature>
<accession>A0A9W3AYN3</accession>
<dbReference type="GO" id="GO:0005254">
    <property type="term" value="F:chloride channel activity"/>
    <property type="evidence" value="ECO:0007669"/>
    <property type="project" value="UniProtKB-UniRule"/>
</dbReference>
<feature type="transmembrane region" description="Helical" evidence="11">
    <location>
        <begin position="279"/>
        <end position="301"/>
    </location>
</feature>
<evidence type="ECO:0000256" key="8">
    <source>
        <dbReference type="ARBA" id="ARBA00023136"/>
    </source>
</evidence>
<dbReference type="Gene3D" id="3.10.580.10">
    <property type="entry name" value="CBS-domain"/>
    <property type="match status" value="1"/>
</dbReference>
<feature type="region of interest" description="Disordered" evidence="12">
    <location>
        <begin position="865"/>
        <end position="903"/>
    </location>
</feature>
<evidence type="ECO:0000256" key="5">
    <source>
        <dbReference type="ARBA" id="ARBA00022989"/>
    </source>
</evidence>
<evidence type="ECO:0000259" key="13">
    <source>
        <dbReference type="PROSITE" id="PS51371"/>
    </source>
</evidence>
<dbReference type="OrthoDB" id="428525at2759"/>
<comment type="caution">
    <text evidence="11">Lacks conserved residue(s) required for the propagation of feature annotation.</text>
</comment>
<dbReference type="RefSeq" id="XP_055892313.1">
    <property type="nucleotide sequence ID" value="XM_056036338.1"/>
</dbReference>
<dbReference type="PANTHER" id="PTHR11689">
    <property type="entry name" value="CHLORIDE CHANNEL PROTEIN CLC FAMILY MEMBER"/>
    <property type="match status" value="1"/>
</dbReference>
<keyword evidence="14" id="KW-1185">Reference proteome</keyword>
<keyword evidence="2 11" id="KW-0813">Transport</keyword>
<evidence type="ECO:0000256" key="10">
    <source>
        <dbReference type="PROSITE-ProRule" id="PRU00703"/>
    </source>
</evidence>
<dbReference type="InterPro" id="IPR051280">
    <property type="entry name" value="Cl-channel/antiporter"/>
</dbReference>
<evidence type="ECO:0000256" key="3">
    <source>
        <dbReference type="ARBA" id="ARBA00022692"/>
    </source>
</evidence>
<organism evidence="14 15">
    <name type="scientific">Biomphalaria glabrata</name>
    <name type="common">Bloodfluke planorb</name>
    <name type="synonym">Freshwater snail</name>
    <dbReference type="NCBI Taxonomy" id="6526"/>
    <lineage>
        <taxon>Eukaryota</taxon>
        <taxon>Metazoa</taxon>
        <taxon>Spiralia</taxon>
        <taxon>Lophotrochozoa</taxon>
        <taxon>Mollusca</taxon>
        <taxon>Gastropoda</taxon>
        <taxon>Heterobranchia</taxon>
        <taxon>Euthyneura</taxon>
        <taxon>Panpulmonata</taxon>
        <taxon>Hygrophila</taxon>
        <taxon>Lymnaeoidea</taxon>
        <taxon>Planorbidae</taxon>
        <taxon>Biomphalaria</taxon>
    </lineage>
</organism>
<dbReference type="GO" id="GO:0016020">
    <property type="term" value="C:membrane"/>
    <property type="evidence" value="ECO:0007669"/>
    <property type="project" value="UniProtKB-SubCell"/>
</dbReference>
<evidence type="ECO:0000256" key="4">
    <source>
        <dbReference type="ARBA" id="ARBA00022737"/>
    </source>
</evidence>
<gene>
    <name evidence="15" type="primary">LOC106077460</name>
</gene>
<keyword evidence="7 10" id="KW-0129">CBS domain</keyword>
<keyword evidence="6 11" id="KW-0406">Ion transport</keyword>
<feature type="transmembrane region" description="Helical" evidence="11">
    <location>
        <begin position="412"/>
        <end position="436"/>
    </location>
</feature>
<keyword evidence="4" id="KW-0677">Repeat</keyword>
<dbReference type="Pfam" id="PF00654">
    <property type="entry name" value="Voltage_CLC"/>
    <property type="match status" value="1"/>
</dbReference>
<keyword evidence="9 11" id="KW-0868">Chloride</keyword>
<feature type="transmembrane region" description="Helical" evidence="11">
    <location>
        <begin position="621"/>
        <end position="644"/>
    </location>
</feature>
<evidence type="ECO:0000256" key="6">
    <source>
        <dbReference type="ARBA" id="ARBA00023065"/>
    </source>
</evidence>
<dbReference type="InterPro" id="IPR000644">
    <property type="entry name" value="CBS_dom"/>
</dbReference>
<feature type="transmembrane region" description="Helical" evidence="11">
    <location>
        <begin position="558"/>
        <end position="576"/>
    </location>
</feature>
<reference evidence="15" key="1">
    <citation type="submission" date="2025-08" db="UniProtKB">
        <authorList>
            <consortium name="RefSeq"/>
        </authorList>
    </citation>
    <scope>IDENTIFICATION</scope>
</reference>
<evidence type="ECO:0000313" key="15">
    <source>
        <dbReference type="RefSeq" id="XP_055892313.1"/>
    </source>
</evidence>
<feature type="transmembrane region" description="Helical" evidence="11">
    <location>
        <begin position="122"/>
        <end position="143"/>
    </location>
</feature>
<dbReference type="Gene3D" id="1.10.3080.10">
    <property type="entry name" value="Clc chloride channel"/>
    <property type="match status" value="1"/>
</dbReference>
<keyword evidence="8 11" id="KW-0472">Membrane</keyword>
<dbReference type="PANTHER" id="PTHR11689:SF89">
    <property type="entry name" value="CHLORIDE CHANNEL PROTEIN"/>
    <property type="match status" value="1"/>
</dbReference>
<evidence type="ECO:0000256" key="7">
    <source>
        <dbReference type="ARBA" id="ARBA00023122"/>
    </source>
</evidence>
<feature type="transmembrane region" description="Helical" evidence="11">
    <location>
        <begin position="588"/>
        <end position="609"/>
    </location>
</feature>
<dbReference type="AlphaFoldDB" id="A0A9W3AYN3"/>
<feature type="transmembrane region" description="Helical" evidence="11">
    <location>
        <begin position="366"/>
        <end position="391"/>
    </location>
</feature>
<dbReference type="PRINTS" id="PR00762">
    <property type="entry name" value="CLCHANNEL"/>
</dbReference>
<feature type="transmembrane region" description="Helical" evidence="11">
    <location>
        <begin position="166"/>
        <end position="188"/>
    </location>
</feature>
<evidence type="ECO:0000256" key="11">
    <source>
        <dbReference type="RuleBase" id="RU361221"/>
    </source>
</evidence>
<dbReference type="Pfam" id="PF00571">
    <property type="entry name" value="CBS"/>
    <property type="match status" value="2"/>
</dbReference>
<feature type="transmembrane region" description="Helical" evidence="11">
    <location>
        <begin position="526"/>
        <end position="551"/>
    </location>
</feature>
<evidence type="ECO:0000256" key="12">
    <source>
        <dbReference type="SAM" id="MobiDB-lite"/>
    </source>
</evidence>